<evidence type="ECO:0000313" key="4">
    <source>
        <dbReference type="Proteomes" id="UP000645390"/>
    </source>
</evidence>
<dbReference type="InterPro" id="IPR052042">
    <property type="entry name" value="Tail_sheath_structural"/>
</dbReference>
<dbReference type="Gene3D" id="3.40.50.11780">
    <property type="match status" value="1"/>
</dbReference>
<evidence type="ECO:0000256" key="1">
    <source>
        <dbReference type="ARBA" id="ARBA00008005"/>
    </source>
</evidence>
<name>A0ABQ2BJM2_9SPHI</name>
<comment type="similarity">
    <text evidence="1">Belongs to the myoviridae tail sheath protein family.</text>
</comment>
<dbReference type="EMBL" id="BMDJ01000004">
    <property type="protein sequence ID" value="GGI25806.1"/>
    <property type="molecule type" value="Genomic_DNA"/>
</dbReference>
<evidence type="ECO:0000259" key="2">
    <source>
        <dbReference type="Pfam" id="PF17482"/>
    </source>
</evidence>
<dbReference type="Pfam" id="PF17482">
    <property type="entry name" value="Phage_sheath_1C"/>
    <property type="match status" value="1"/>
</dbReference>
<reference evidence="4" key="1">
    <citation type="journal article" date="2019" name="Int. J. Syst. Evol. Microbiol.">
        <title>The Global Catalogue of Microorganisms (GCM) 10K type strain sequencing project: providing services to taxonomists for standard genome sequencing and annotation.</title>
        <authorList>
            <consortium name="The Broad Institute Genomics Platform"/>
            <consortium name="The Broad Institute Genome Sequencing Center for Infectious Disease"/>
            <person name="Wu L."/>
            <person name="Ma J."/>
        </authorList>
    </citation>
    <scope>NUCLEOTIDE SEQUENCE [LARGE SCALE GENOMIC DNA]</scope>
    <source>
        <strain evidence="4">CCM 8939</strain>
    </source>
</reference>
<dbReference type="RefSeq" id="WP_188413618.1">
    <property type="nucleotide sequence ID" value="NZ_BMDJ01000004.1"/>
</dbReference>
<accession>A0ABQ2BJM2</accession>
<feature type="domain" description="Tail sheath protein C-terminal" evidence="2">
    <location>
        <begin position="368"/>
        <end position="473"/>
    </location>
</feature>
<comment type="caution">
    <text evidence="3">The sequence shown here is derived from an EMBL/GenBank/DDBJ whole genome shotgun (WGS) entry which is preliminary data.</text>
</comment>
<organism evidence="3 4">
    <name type="scientific">Pedobacter mendelii</name>
    <dbReference type="NCBI Taxonomy" id="1908240"/>
    <lineage>
        <taxon>Bacteria</taxon>
        <taxon>Pseudomonadati</taxon>
        <taxon>Bacteroidota</taxon>
        <taxon>Sphingobacteriia</taxon>
        <taxon>Sphingobacteriales</taxon>
        <taxon>Sphingobacteriaceae</taxon>
        <taxon>Pedobacter</taxon>
    </lineage>
</organism>
<sequence length="479" mass="53563">MSKTYKVPGVYIEEVNKFPISVADVGTAIPAFIGRTQFYRDENGLEIVRSENVKPKPIRINSFLDYQKHFGGFCSEHQIFTTIVTDTTDIAGVIISRKIKSTVNKTLLSGNYMYYAIQMFYGNGGGPCYIISTGDYSSTFNNENGDVALEASSKVDEVTMLIFTDKHAENDGIRTGYKLLYGKALNECKKLGDRIAIFDPWIVSGNTYIDADIIRADFENNNLEYGCTYYPWLQTTMFYGYNGDELIISHKNGSINGAFDGMNLTAIKAIDSNTYELIKAEVNNNKIDLPPSSAVAGIMVHVDNNRGVWKAPANETIIMTTLPTVKVTSDQQESLTIDTTTGKSINVIRFFPERGTIIWGARTLKGNDNEWKYISVRRFFNYVEESIKKSTGFVVFEPNEASTWIKVKSMCDNFLNQLWRNGALQGAKPNEAFFVNIGLGVTMTNIDILEGKIIIEIGLAAVRPAEFIILRFSCRTQSS</sequence>
<dbReference type="PANTHER" id="PTHR35861:SF1">
    <property type="entry name" value="PHAGE TAIL SHEATH PROTEIN"/>
    <property type="match status" value="1"/>
</dbReference>
<keyword evidence="4" id="KW-1185">Reference proteome</keyword>
<dbReference type="Proteomes" id="UP000645390">
    <property type="component" value="Unassembled WGS sequence"/>
</dbReference>
<dbReference type="InterPro" id="IPR020287">
    <property type="entry name" value="Tail_sheath_C"/>
</dbReference>
<protein>
    <recommendedName>
        <fullName evidence="2">Tail sheath protein C-terminal domain-containing protein</fullName>
    </recommendedName>
</protein>
<dbReference type="PANTHER" id="PTHR35861">
    <property type="match status" value="1"/>
</dbReference>
<gene>
    <name evidence="3" type="ORF">GCM10008119_19510</name>
</gene>
<evidence type="ECO:0000313" key="3">
    <source>
        <dbReference type="EMBL" id="GGI25806.1"/>
    </source>
</evidence>
<proteinExistence type="inferred from homology"/>